<comment type="caution">
    <text evidence="3">The sequence shown here is derived from an EMBL/GenBank/DDBJ whole genome shotgun (WGS) entry which is preliminary data.</text>
</comment>
<dbReference type="EMBL" id="JARJOW010000006">
    <property type="protein sequence ID" value="MDF5691038.1"/>
    <property type="molecule type" value="Genomic_DNA"/>
</dbReference>
<protein>
    <recommendedName>
        <fullName evidence="1">Neutral ceramidase</fullName>
        <ecNumber evidence="1">3.5.1.23</ecNumber>
    </recommendedName>
</protein>
<name>A0ABT6BL17_9BACT</name>
<evidence type="ECO:0000313" key="3">
    <source>
        <dbReference type="EMBL" id="MDF5691038.1"/>
    </source>
</evidence>
<dbReference type="Proteomes" id="UP001321344">
    <property type="component" value="Unassembled WGS sequence"/>
</dbReference>
<keyword evidence="1" id="KW-0378">Hydrolase</keyword>
<gene>
    <name evidence="3" type="ORF">PQG43_09195</name>
</gene>
<keyword evidence="4" id="KW-1185">Reference proteome</keyword>
<accession>A0ABT6BL17</accession>
<dbReference type="InterPro" id="IPR006823">
    <property type="entry name" value="Ceramidase_alk"/>
</dbReference>
<comment type="catalytic activity">
    <reaction evidence="1">
        <text>an N-acylsphing-4-enine + H2O = sphing-4-enine + a fatty acid</text>
        <dbReference type="Rhea" id="RHEA:20856"/>
        <dbReference type="ChEBI" id="CHEBI:15377"/>
        <dbReference type="ChEBI" id="CHEBI:28868"/>
        <dbReference type="ChEBI" id="CHEBI:52639"/>
        <dbReference type="ChEBI" id="CHEBI:57756"/>
        <dbReference type="EC" id="3.5.1.23"/>
    </reaction>
</comment>
<keyword evidence="1" id="KW-0746">Sphingolipid metabolism</keyword>
<organism evidence="3 4">
    <name type="scientific">Aquirufa aurantiipilula</name>
    <dbReference type="NCBI Taxonomy" id="2696561"/>
    <lineage>
        <taxon>Bacteria</taxon>
        <taxon>Pseudomonadati</taxon>
        <taxon>Bacteroidota</taxon>
        <taxon>Cytophagia</taxon>
        <taxon>Cytophagales</taxon>
        <taxon>Flectobacillaceae</taxon>
        <taxon>Aquirufa</taxon>
    </lineage>
</organism>
<reference evidence="3 4" key="1">
    <citation type="submission" date="2023-03" db="EMBL/GenBank/DDBJ databases">
        <title>Genome sequencing of Aquirufa.</title>
        <authorList>
            <person name="Pitt A."/>
            <person name="Hahn M.W."/>
        </authorList>
    </citation>
    <scope>NUCLEOTIDE SEQUENCE [LARGE SCALE GENOMIC DNA]</scope>
    <source>
        <strain evidence="3 4">WAEICH-18A</strain>
    </source>
</reference>
<evidence type="ECO:0000256" key="1">
    <source>
        <dbReference type="RuleBase" id="RU366019"/>
    </source>
</evidence>
<dbReference type="RefSeq" id="WP_276344452.1">
    <property type="nucleotide sequence ID" value="NZ_JARJOW010000006.1"/>
</dbReference>
<dbReference type="Pfam" id="PF04734">
    <property type="entry name" value="Ceramidase_alk"/>
    <property type="match status" value="1"/>
</dbReference>
<evidence type="ECO:0000313" key="4">
    <source>
        <dbReference type="Proteomes" id="UP001321344"/>
    </source>
</evidence>
<dbReference type="EC" id="3.5.1.23" evidence="1"/>
<dbReference type="PANTHER" id="PTHR12670">
    <property type="entry name" value="CERAMIDASE"/>
    <property type="match status" value="1"/>
</dbReference>
<feature type="domain" description="Neutral/alkaline non-lysosomal ceramidase N-terminal" evidence="2">
    <location>
        <begin position="26"/>
        <end position="249"/>
    </location>
</feature>
<comment type="similarity">
    <text evidence="1">Belongs to the neutral ceramidase family.</text>
</comment>
<keyword evidence="1" id="KW-0443">Lipid metabolism</keyword>
<sequence>MNIRFQCIIILLLTLVDGEICGQEMLVGFAKKNITPNPPIWLSGYASRTTPATGVVHNLWAKAVYLESSPKEKALIISTDLLGLSREVSQGIVQQLHETYGISQKQVIINSSHTHSGPMIWPALSGIANYSLEDQKAVSTYTLGLIKTIVDLAGESISNKDKMRLSVGHGQVDFAINRRQLAASKLGQVLAGPIDHDVPVIKVEDLKGNVKGILMGYACHNTTVQGDNYLVNGDYAGFAQIDLEKRFPTATAMFLLGCAGDQNPEPRGNILLAEKHGKKLAETVSELIQQKLKPLSNALQYDAQQITLDFKKIEISQFQQEIVGNDVFKQRRAKLMLEAFNKGWNMQHYLYPIQALRIGKEFTIIALAGEVVVDYSLRIKKEFAQHDIFVAGYSQEVMCYIPSKNVLKEGGYEAESSMIYYGWPGPFEDSVEEKIMQGVHLVMKNIGIRPKK</sequence>
<evidence type="ECO:0000259" key="2">
    <source>
        <dbReference type="Pfam" id="PF04734"/>
    </source>
</evidence>
<proteinExistence type="inferred from homology"/>
<dbReference type="PANTHER" id="PTHR12670:SF1">
    <property type="entry name" value="NEUTRAL CERAMIDASE"/>
    <property type="match status" value="1"/>
</dbReference>
<dbReference type="InterPro" id="IPR031329">
    <property type="entry name" value="NEUT/ALK_ceramidase_N"/>
</dbReference>